<dbReference type="PANTHER" id="PTHR31956">
    <property type="entry name" value="NON-SPECIFIC PHOSPHOLIPASE C4-RELATED"/>
    <property type="match status" value="1"/>
</dbReference>
<dbReference type="GO" id="GO:0009395">
    <property type="term" value="P:phospholipid catabolic process"/>
    <property type="evidence" value="ECO:0007669"/>
    <property type="project" value="TreeGrafter"/>
</dbReference>
<keyword evidence="2 5" id="KW-0378">Hydrolase</keyword>
<evidence type="ECO:0000256" key="2">
    <source>
        <dbReference type="ARBA" id="ARBA00022801"/>
    </source>
</evidence>
<dbReference type="PANTHER" id="PTHR31956:SF1">
    <property type="entry name" value="NON-SPECIFIC PHOSPHOLIPASE C1"/>
    <property type="match status" value="1"/>
</dbReference>
<feature type="domain" description="Ubiquitin-like protease family profile" evidence="4">
    <location>
        <begin position="19"/>
        <end position="190"/>
    </location>
</feature>
<protein>
    <submittedName>
        <fullName evidence="5">Phospholipase C 2</fullName>
        <ecNumber evidence="5">3.1.4.3</ecNumber>
    </submittedName>
</protein>
<dbReference type="PROSITE" id="PS50600">
    <property type="entry name" value="ULP_PROTEASE"/>
    <property type="match status" value="1"/>
</dbReference>
<dbReference type="InterPro" id="IPR038765">
    <property type="entry name" value="Papain-like_cys_pep_sf"/>
</dbReference>
<dbReference type="InterPro" id="IPR003653">
    <property type="entry name" value="Peptidase_C48_C"/>
</dbReference>
<comment type="caution">
    <text evidence="5">The sequence shown here is derived from an EMBL/GenBank/DDBJ whole genome shotgun (WGS) entry which is preliminary data.</text>
</comment>
<organism evidence="5 6">
    <name type="scientific">Enhygromyxa salina</name>
    <dbReference type="NCBI Taxonomy" id="215803"/>
    <lineage>
        <taxon>Bacteria</taxon>
        <taxon>Pseudomonadati</taxon>
        <taxon>Myxococcota</taxon>
        <taxon>Polyangia</taxon>
        <taxon>Nannocystales</taxon>
        <taxon>Nannocystaceae</taxon>
        <taxon>Enhygromyxa</taxon>
    </lineage>
</organism>
<dbReference type="InterPro" id="IPR017850">
    <property type="entry name" value="Alkaline_phosphatase_core_sf"/>
</dbReference>
<dbReference type="GO" id="GO:0034480">
    <property type="term" value="F:phosphatidylcholine phospholipase C activity"/>
    <property type="evidence" value="ECO:0007669"/>
    <property type="project" value="UniProtKB-EC"/>
</dbReference>
<evidence type="ECO:0000256" key="3">
    <source>
        <dbReference type="SAM" id="MobiDB-lite"/>
    </source>
</evidence>
<dbReference type="Gene3D" id="3.40.395.10">
    <property type="entry name" value="Adenoviral Proteinase, Chain A"/>
    <property type="match status" value="1"/>
</dbReference>
<dbReference type="AlphaFoldDB" id="A0A2S9YNC3"/>
<dbReference type="EMBL" id="PVNL01000073">
    <property type="protein sequence ID" value="PRQ06582.1"/>
    <property type="molecule type" value="Genomic_DNA"/>
</dbReference>
<feature type="region of interest" description="Disordered" evidence="3">
    <location>
        <begin position="484"/>
        <end position="520"/>
    </location>
</feature>
<dbReference type="GO" id="GO:0008234">
    <property type="term" value="F:cysteine-type peptidase activity"/>
    <property type="evidence" value="ECO:0007669"/>
    <property type="project" value="InterPro"/>
</dbReference>
<dbReference type="SUPFAM" id="SSF54001">
    <property type="entry name" value="Cysteine proteinases"/>
    <property type="match status" value="1"/>
</dbReference>
<dbReference type="Gene3D" id="3.40.720.10">
    <property type="entry name" value="Alkaline Phosphatase, subunit A"/>
    <property type="match status" value="2"/>
</dbReference>
<dbReference type="GO" id="GO:0006508">
    <property type="term" value="P:proteolysis"/>
    <property type="evidence" value="ECO:0007669"/>
    <property type="project" value="UniProtKB-KW"/>
</dbReference>
<evidence type="ECO:0000313" key="5">
    <source>
        <dbReference type="EMBL" id="PRQ06582.1"/>
    </source>
</evidence>
<sequence>MGWINIAETEQQVRLASSATLTKSDLDVLCDPTQWMTDALINFGVKVYGDEPLGELHDNVRWIDPATVRLGKEGNAEAFDASLGRDGVLGAPRNLITAPQLPGDVNVILFPVNKGDTHWSLLAFFKAGRSFVHYDSLHPANNDAAQALIDKLHAKGYLPEDVVFESPVEVARQEDGYNCGVYVVSFARMIMNGGARPGGDALATVTSDTCDLLRLQMLQSLQPLVSYELPMPEHRPLPSSETDYTPALVTTDEAEQLEDQAEVRQVAVKRLKECLAKEAPVKLNTTAQCEKAEVSNLIVVLRSDDIPVLNLKTAKVTFAIGSQRFTRTAAQAGEEWVTALKLQIKSGITVDVTAAVTPDLEFVANQKQGAQDIGTGEEKTLEFTFTPKPPRRMFAKFVFSDPPKPGRDEEVQPTKRPFPADFEVELVFDEGQGNAMAAIRADGQIVSADDEQLGVQIPHAVKKIWPRFPGISDDRVLQWETDSEADAPTTLVDPTAEEEVDQTRSGPVRKGRWGPTPDPDWVLPDQHKNGTEEFHQQVDVSELAETIGSEEAPLEYLLENMPQTWHMNGHPIEHVVVLMLENRGFDHFMGYLYEGSDKPSNSYPASPKGKHAGLRTFEGMEGLNPEFPYEYEWETRGPRSRSNPLGPKVKQTVRGRLRTRKGARACNMPRTNPHEDFIHIFQQMYGNDVVANTADMKTAAKRDPLVKSGGEYKRPAMTGYAHNFVDGIRHHRGYKNSVFISEDMISEILDIYLPDQLPVMSGLARHYAVSDLWFCSVPSQTNTNRAYWVAGSAAGEVTNAYYPAYPKVDKVKELHADQMPEGIADKMLHRRNLFTVCDENEIEWKYYWSSHWPPAPIKGNYFKAMFPQYGGKSFNKNVPLIAQFYTDAENGTLPPVSYIEPIWGGGAHWDAGMMRAVGNEFHPVQDMTNGEFFVKKVYEAIANSPKWDTTLLVITFDENGGTYDHFPPWAAVPSGREPEPGAEKPLQFGFEFDCYGVRVPTLLIGKHIKPGTIFRSNTDVPLDHTSIIATILKWAQIPKSEWRLGDRVDGAPTFDEVLDGAGDDDEDRLASAPGMLAFDAARKSRIEGTKPLTSEDTIRLRYVGNKWTTPPPDALDYIGGPTTSMNSWYPICTQVKGDALEFKITSESGEVKAGDKVVIEVTSGPATGYSLAVPTKGAKTVYLYKGSNPSRWVIWLINDRVEGVPIHAGDEVILFAECYLPEKLKGGGSYNDPYQRLTVETGSATTRYVKWRAGEWDIWKLEG</sequence>
<evidence type="ECO:0000259" key="4">
    <source>
        <dbReference type="PROSITE" id="PS50600"/>
    </source>
</evidence>
<reference evidence="5 6" key="1">
    <citation type="submission" date="2018-03" db="EMBL/GenBank/DDBJ databases">
        <title>Draft Genome Sequences of the Obligatory Marine Myxobacteria Enhygromyxa salina SWB007.</title>
        <authorList>
            <person name="Poehlein A."/>
            <person name="Moghaddam J.A."/>
            <person name="Harms H."/>
            <person name="Alanjari M."/>
            <person name="Koenig G.M."/>
            <person name="Daniel R."/>
            <person name="Schaeberle T.F."/>
        </authorList>
    </citation>
    <scope>NUCLEOTIDE SEQUENCE [LARGE SCALE GENOMIC DNA]</scope>
    <source>
        <strain evidence="5 6">SWB007</strain>
    </source>
</reference>
<evidence type="ECO:0000313" key="6">
    <source>
        <dbReference type="Proteomes" id="UP000238823"/>
    </source>
</evidence>
<dbReference type="RefSeq" id="WP_106090710.1">
    <property type="nucleotide sequence ID" value="NZ_PVNL01000073.1"/>
</dbReference>
<dbReference type="InterPro" id="IPR007312">
    <property type="entry name" value="Phosphoesterase"/>
</dbReference>
<keyword evidence="1" id="KW-0645">Protease</keyword>
<dbReference type="Pfam" id="PF04185">
    <property type="entry name" value="Phosphoesterase"/>
    <property type="match status" value="1"/>
</dbReference>
<dbReference type="EC" id="3.1.4.3" evidence="5"/>
<dbReference type="Proteomes" id="UP000238823">
    <property type="component" value="Unassembled WGS sequence"/>
</dbReference>
<gene>
    <name evidence="5" type="primary">plcB</name>
    <name evidence="5" type="ORF">ENSA7_37350</name>
</gene>
<dbReference type="Pfam" id="PF02902">
    <property type="entry name" value="Peptidase_C48"/>
    <property type="match status" value="1"/>
</dbReference>
<accession>A0A2S9YNC3</accession>
<evidence type="ECO:0000256" key="1">
    <source>
        <dbReference type="ARBA" id="ARBA00022670"/>
    </source>
</evidence>
<dbReference type="OrthoDB" id="9770871at2"/>
<proteinExistence type="predicted"/>
<name>A0A2S9YNC3_9BACT</name>